<feature type="region of interest" description="Disordered" evidence="1">
    <location>
        <begin position="183"/>
        <end position="210"/>
    </location>
</feature>
<keyword evidence="2" id="KW-0472">Membrane</keyword>
<gene>
    <name evidence="3" type="ORF">PGLA2088_LOCUS9454</name>
</gene>
<dbReference type="EMBL" id="CAJNNW010010461">
    <property type="protein sequence ID" value="CAE8652110.1"/>
    <property type="molecule type" value="Genomic_DNA"/>
</dbReference>
<comment type="caution">
    <text evidence="3">The sequence shown here is derived from an EMBL/GenBank/DDBJ whole genome shotgun (WGS) entry which is preliminary data.</text>
</comment>
<proteinExistence type="predicted"/>
<evidence type="ECO:0000256" key="2">
    <source>
        <dbReference type="SAM" id="Phobius"/>
    </source>
</evidence>
<accession>A0A813IN58</accession>
<keyword evidence="2" id="KW-1133">Transmembrane helix</keyword>
<sequence>MSFSVQGSFDQEPPVNNIGMAIITLRAICAVVTMYALGYALMIIPCLQSVADCNLASWISANRAHFLAMNYLSMSSFYLNCPLLLLHLWRALEAAKSFSWEVRAGSFAVVICVILTLMHCIWATGLVASRSAFFSGAMTDMPIPALGSGAAGRRRLLGATIGGVKLGFAGVLKHAKGVKLASEAAEQEESGLTGQAKPRRKRPMSLRRPA</sequence>
<feature type="compositionally biased region" description="Basic residues" evidence="1">
    <location>
        <begin position="197"/>
        <end position="210"/>
    </location>
</feature>
<dbReference type="Proteomes" id="UP000626109">
    <property type="component" value="Unassembled WGS sequence"/>
</dbReference>
<evidence type="ECO:0000313" key="4">
    <source>
        <dbReference type="Proteomes" id="UP000626109"/>
    </source>
</evidence>
<dbReference type="AlphaFoldDB" id="A0A813IN58"/>
<evidence type="ECO:0000256" key="1">
    <source>
        <dbReference type="SAM" id="MobiDB-lite"/>
    </source>
</evidence>
<feature type="transmembrane region" description="Helical" evidence="2">
    <location>
        <begin position="20"/>
        <end position="47"/>
    </location>
</feature>
<keyword evidence="2" id="KW-0812">Transmembrane</keyword>
<name>A0A813IN58_POLGL</name>
<evidence type="ECO:0000313" key="3">
    <source>
        <dbReference type="EMBL" id="CAE8652110.1"/>
    </source>
</evidence>
<feature type="transmembrane region" description="Helical" evidence="2">
    <location>
        <begin position="104"/>
        <end position="128"/>
    </location>
</feature>
<feature type="transmembrane region" description="Helical" evidence="2">
    <location>
        <begin position="68"/>
        <end position="92"/>
    </location>
</feature>
<protein>
    <submittedName>
        <fullName evidence="3">Uncharacterized protein</fullName>
    </submittedName>
</protein>
<reference evidence="3" key="1">
    <citation type="submission" date="2021-02" db="EMBL/GenBank/DDBJ databases">
        <authorList>
            <person name="Dougan E. K."/>
            <person name="Rhodes N."/>
            <person name="Thang M."/>
            <person name="Chan C."/>
        </authorList>
    </citation>
    <scope>NUCLEOTIDE SEQUENCE</scope>
</reference>
<organism evidence="3 4">
    <name type="scientific">Polarella glacialis</name>
    <name type="common">Dinoflagellate</name>
    <dbReference type="NCBI Taxonomy" id="89957"/>
    <lineage>
        <taxon>Eukaryota</taxon>
        <taxon>Sar</taxon>
        <taxon>Alveolata</taxon>
        <taxon>Dinophyceae</taxon>
        <taxon>Suessiales</taxon>
        <taxon>Suessiaceae</taxon>
        <taxon>Polarella</taxon>
    </lineage>
</organism>